<keyword evidence="3" id="KW-0378">Hydrolase</keyword>
<comment type="caution">
    <text evidence="6">The sequence shown here is derived from an EMBL/GenBank/DDBJ whole genome shotgun (WGS) entry which is preliminary data.</text>
</comment>
<dbReference type="Pfam" id="PF03308">
    <property type="entry name" value="MeaB"/>
    <property type="match status" value="1"/>
</dbReference>
<comment type="similarity">
    <text evidence="1">Belongs to the SIMIBI class G3E GTPase family. ArgK/MeaB subfamily.</text>
</comment>
<evidence type="ECO:0000256" key="5">
    <source>
        <dbReference type="ARBA" id="ARBA00023186"/>
    </source>
</evidence>
<dbReference type="InterPro" id="IPR005129">
    <property type="entry name" value="GTPase_ArgK"/>
</dbReference>
<reference evidence="6 7" key="1">
    <citation type="submission" date="2019-07" db="EMBL/GenBank/DDBJ databases">
        <title>Draft genome for Streptomyces benahoarensis MZ03-48.</title>
        <authorList>
            <person name="Gonzalez-Pimentel J.L."/>
        </authorList>
    </citation>
    <scope>NUCLEOTIDE SEQUENCE [LARGE SCALE GENOMIC DNA]</scope>
    <source>
        <strain evidence="6 7">MZ03-48</strain>
    </source>
</reference>
<keyword evidence="2" id="KW-0547">Nucleotide-binding</keyword>
<evidence type="ECO:0000256" key="3">
    <source>
        <dbReference type="ARBA" id="ARBA00022801"/>
    </source>
</evidence>
<evidence type="ECO:0000256" key="4">
    <source>
        <dbReference type="ARBA" id="ARBA00023134"/>
    </source>
</evidence>
<dbReference type="EMBL" id="VKLS01000012">
    <property type="protein sequence ID" value="TSB43776.1"/>
    <property type="molecule type" value="Genomic_DNA"/>
</dbReference>
<dbReference type="CDD" id="cd03114">
    <property type="entry name" value="MMAA-like"/>
    <property type="match status" value="1"/>
</dbReference>
<dbReference type="PANTHER" id="PTHR43087">
    <property type="entry name" value="LYSINE/ARGININE/ORNITHINE TRANSPORT SYSTEM KINASE"/>
    <property type="match status" value="1"/>
</dbReference>
<sequence>MVDVPQLVEQARQGRPRAVARLISLVEGASPHLREVMAALAPLTGNAYVVGLTGSPGVGKSTTTSALVTAYRKAGKRVGVLAVDPSSPFSGGALLGDRIRMSDHASDPGVYIRSMATRGHLGGLAWAAPQAIRVLDAAGCDVILVETVGVGQSEVEIASQADTSVVLLAPGMGDGIQAAKAGILEIGDVYVVNKADRDGADATARELNHMLGLGAARAAGDWRPPIVKTVAARAEGVDEVVEALEKHRAWMEEHGVLARRRHARAAQEVETIAVTALRERIGDLHGDRRLEALADRIVAGDCDPYRAADELVEGITGS</sequence>
<dbReference type="GO" id="GO:0003924">
    <property type="term" value="F:GTPase activity"/>
    <property type="evidence" value="ECO:0007669"/>
    <property type="project" value="InterPro"/>
</dbReference>
<keyword evidence="4" id="KW-0342">GTP-binding</keyword>
<dbReference type="PANTHER" id="PTHR43087:SF1">
    <property type="entry name" value="LAO_AO TRANSPORT SYSTEM ATPASE"/>
    <property type="match status" value="1"/>
</dbReference>
<keyword evidence="5" id="KW-0143">Chaperone</keyword>
<evidence type="ECO:0000313" key="6">
    <source>
        <dbReference type="EMBL" id="TSB43776.1"/>
    </source>
</evidence>
<protein>
    <submittedName>
        <fullName evidence="6">Methylmalonyl Co-A mutase-associated GTPase MeaB</fullName>
    </submittedName>
</protein>
<dbReference type="Proteomes" id="UP000320888">
    <property type="component" value="Unassembled WGS sequence"/>
</dbReference>
<dbReference type="NCBIfam" id="TIGR00750">
    <property type="entry name" value="lao"/>
    <property type="match status" value="1"/>
</dbReference>
<dbReference type="AlphaFoldDB" id="A0A553ZR54"/>
<dbReference type="GO" id="GO:0005525">
    <property type="term" value="F:GTP binding"/>
    <property type="evidence" value="ECO:0007669"/>
    <property type="project" value="UniProtKB-KW"/>
</dbReference>
<accession>A0A553ZR54</accession>
<dbReference type="InterPro" id="IPR027417">
    <property type="entry name" value="P-loop_NTPase"/>
</dbReference>
<proteinExistence type="inferred from homology"/>
<dbReference type="RefSeq" id="WP_143939943.1">
    <property type="nucleotide sequence ID" value="NZ_VKLS01000012.1"/>
</dbReference>
<evidence type="ECO:0000313" key="7">
    <source>
        <dbReference type="Proteomes" id="UP000320888"/>
    </source>
</evidence>
<evidence type="ECO:0000256" key="1">
    <source>
        <dbReference type="ARBA" id="ARBA00009625"/>
    </source>
</evidence>
<keyword evidence="7" id="KW-1185">Reference proteome</keyword>
<dbReference type="InterPro" id="IPR052040">
    <property type="entry name" value="GTPase/Isobutyryl-CoA_mutase"/>
</dbReference>
<dbReference type="SUPFAM" id="SSF52540">
    <property type="entry name" value="P-loop containing nucleoside triphosphate hydrolases"/>
    <property type="match status" value="1"/>
</dbReference>
<name>A0A553ZR54_9ACTN</name>
<evidence type="ECO:0000256" key="2">
    <source>
        <dbReference type="ARBA" id="ARBA00022741"/>
    </source>
</evidence>
<dbReference type="OrthoDB" id="9778292at2"/>
<gene>
    <name evidence="6" type="primary">meaB</name>
    <name evidence="6" type="ORF">FNZ23_02435</name>
</gene>
<organism evidence="6 7">
    <name type="scientific">Streptomyces benahoarensis</name>
    <dbReference type="NCBI Taxonomy" id="2595054"/>
    <lineage>
        <taxon>Bacteria</taxon>
        <taxon>Bacillati</taxon>
        <taxon>Actinomycetota</taxon>
        <taxon>Actinomycetes</taxon>
        <taxon>Kitasatosporales</taxon>
        <taxon>Streptomycetaceae</taxon>
        <taxon>Streptomyces</taxon>
    </lineage>
</organism>
<dbReference type="Gene3D" id="3.40.50.300">
    <property type="entry name" value="P-loop containing nucleotide triphosphate hydrolases"/>
    <property type="match status" value="1"/>
</dbReference>